<evidence type="ECO:0000313" key="8">
    <source>
        <dbReference type="EMBL" id="PJF16838.1"/>
    </source>
</evidence>
<organism evidence="8 9">
    <name type="scientific">Paramicrosporidium saccamoebae</name>
    <dbReference type="NCBI Taxonomy" id="1246581"/>
    <lineage>
        <taxon>Eukaryota</taxon>
        <taxon>Fungi</taxon>
        <taxon>Fungi incertae sedis</taxon>
        <taxon>Cryptomycota</taxon>
        <taxon>Cryptomycota incertae sedis</taxon>
        <taxon>Paramicrosporidium</taxon>
    </lineage>
</organism>
<dbReference type="STRING" id="1246581.A0A2H9TGD6"/>
<evidence type="ECO:0000256" key="4">
    <source>
        <dbReference type="ARBA" id="ARBA00022753"/>
    </source>
</evidence>
<dbReference type="InterPro" id="IPR025304">
    <property type="entry name" value="ALIX_V_dom"/>
</dbReference>
<keyword evidence="3" id="KW-0963">Cytoplasm</keyword>
<sequence>MVLTPTLPIPASFERIAVPCKITNEADWVHQLQLSLSQLGEDPATFQGESNQFHKMRQDLRGAPSTSGGLDIIVSYYRQLEALVKRIDIAEHPLTISFLWFDAFDRGNCVKQSSVAFEKANVLFNLGALFSQIESLNDTVRHLQLSASVFSFIADNFLHPPLVDIGRSSLIFLSSLMLAQAQEVATLKAIQDGKSPAILARLAAAASNFFHDAYTNFSSGELREFRDYFCDSKDEDTDPASQLSLKEAAWTAIKDFCLGLSAYNDSRIGEAICRFRIVNQMLVTHGSLGETDVGQYALKLRDLSESYSIDLDKENNLIYNQNVPSVENLAQPECAPLVKLVEISECFTRVPEKPDLFKRLMPIRIHEEISKYSEEKSKLLRYESLKVTNADNDLQTALSSLGFPTVLEKVTKLIKGESITDIASPRGAESKQVMKNEIDRLHTDLSMAVSMIEKTGELLDTEIREYQKMRVTHGEAWQQVPSHVGNSTFFLALSKLESLHAKLKNQLFEVDSSLQARTDSSDVPKTKSRAPRPELHSVLHRLCEKLSDLEGLSKKRGLALEELKRAILADDISDSIYKIKPEDMSTFFHQEMSKFDNCCQDIEDNAGLHKQTLSDFVSEWGDLVKDCGLAETEIIGEGMADLRQEAQEVCNRVTTFTNERLDERDKFKREAYSADCQEGQLYLIEKLSFRQNRRSNDRFDSEKITPSKPSASQVEYSSVAPGNSNDVSSRKAHSLSITIKTDVHRIAKCLQEESLIQFWTTISKSTDYNAGFPKFIHTLSALPINLFPGKALCKKFDRDTILKIMSMLSKTPWLLHDFFGRVSCVAKLAERASVEGYFIEFGYTQISLPSTDQRDPRKRRLNTTNQSEHIAKLARCNPTHPEVTAWLRKIPAAIVPDTLASADFDFASGLDVRMNLSHGSPLSQAVAKSIETSDISIYGLIHYLSIICQTKLSQLANVGTTMSRMVQKNRSQAQSKLLFFVSHIIHGSGADETVFSNSVQALWNEDPPWQRMARTFVDMVIAWTRKFKANPLSPASIGQIPVLYPEHLFVLFEGIGNAEITGKVARVIFASDEMALCRILKADRTKLPNFTIENLYKLRCARTQSLFLDTRKQDMDANNYQPTRTNYIVSRFIAMYKQKDDRVISRYQNMSLTVSVADLQNVLSAYKDCYTLIDLKKSFFGDLPQYRLNRSSDNFVIALVIDYSLRIYGQPSVLLGPDFCADVASENSRSSFKLQRGRNGRTGANAGRQSYSVIQAIREILSQGALKWIPQENWCTIISA</sequence>
<evidence type="ECO:0000313" key="9">
    <source>
        <dbReference type="Proteomes" id="UP000240830"/>
    </source>
</evidence>
<keyword evidence="9" id="KW-1185">Reference proteome</keyword>
<comment type="subcellular location">
    <subcellularLocation>
        <location evidence="2">Cytoplasm</location>
    </subcellularLocation>
    <subcellularLocation>
        <location evidence="1">Endosome</location>
    </subcellularLocation>
</comment>
<feature type="compositionally biased region" description="Polar residues" evidence="6">
    <location>
        <begin position="707"/>
        <end position="727"/>
    </location>
</feature>
<dbReference type="Pfam" id="PF13949">
    <property type="entry name" value="ALIX_LYPXL_bnd"/>
    <property type="match status" value="1"/>
</dbReference>
<evidence type="ECO:0000256" key="5">
    <source>
        <dbReference type="ARBA" id="ARBA00041284"/>
    </source>
</evidence>
<dbReference type="GO" id="GO:0043328">
    <property type="term" value="P:protein transport to vacuole involved in ubiquitin-dependent protein catabolic process via the multivesicular body sorting pathway"/>
    <property type="evidence" value="ECO:0007669"/>
    <property type="project" value="TreeGrafter"/>
</dbReference>
<dbReference type="Gene3D" id="1.20.120.560">
    <property type="entry name" value="alix/aip1 in complex with the ypdl late domain"/>
    <property type="match status" value="1"/>
</dbReference>
<evidence type="ECO:0000256" key="1">
    <source>
        <dbReference type="ARBA" id="ARBA00004177"/>
    </source>
</evidence>
<name>A0A2H9TGD6_9FUNG</name>
<dbReference type="Proteomes" id="UP000240830">
    <property type="component" value="Unassembled WGS sequence"/>
</dbReference>
<reference evidence="8 9" key="1">
    <citation type="submission" date="2016-10" db="EMBL/GenBank/DDBJ databases">
        <title>The genome of Paramicrosporidium saccamoebae is the missing link in understanding Cryptomycota and Microsporidia evolution.</title>
        <authorList>
            <person name="Quandt C.A."/>
            <person name="Beaudet D."/>
            <person name="Corsaro D."/>
            <person name="Michel R."/>
            <person name="Corradi N."/>
            <person name="James T."/>
        </authorList>
    </citation>
    <scope>NUCLEOTIDE SEQUENCE [LARGE SCALE GENOMIC DNA]</scope>
    <source>
        <strain evidence="8 9">KSL3</strain>
    </source>
</reference>
<comment type="caution">
    <text evidence="8">The sequence shown here is derived from an EMBL/GenBank/DDBJ whole genome shotgun (WGS) entry which is preliminary data.</text>
</comment>
<dbReference type="PANTHER" id="PTHR23030">
    <property type="entry name" value="PCD6 INTERACTING PROTEIN-RELATED"/>
    <property type="match status" value="1"/>
</dbReference>
<feature type="region of interest" description="Disordered" evidence="6">
    <location>
        <begin position="694"/>
        <end position="729"/>
    </location>
</feature>
<feature type="compositionally biased region" description="Basic and acidic residues" evidence="6">
    <location>
        <begin position="694"/>
        <end position="705"/>
    </location>
</feature>
<feature type="domain" description="BRO1" evidence="7">
    <location>
        <begin position="14"/>
        <end position="394"/>
    </location>
</feature>
<keyword evidence="4" id="KW-0967">Endosome</keyword>
<evidence type="ECO:0000256" key="3">
    <source>
        <dbReference type="ARBA" id="ARBA00022490"/>
    </source>
</evidence>
<gene>
    <name evidence="8" type="ORF">PSACC_03354</name>
</gene>
<dbReference type="OrthoDB" id="64867at2759"/>
<evidence type="ECO:0000256" key="2">
    <source>
        <dbReference type="ARBA" id="ARBA00004496"/>
    </source>
</evidence>
<dbReference type="InterPro" id="IPR038499">
    <property type="entry name" value="BRO1_sf"/>
</dbReference>
<dbReference type="PROSITE" id="PS51180">
    <property type="entry name" value="BRO1"/>
    <property type="match status" value="1"/>
</dbReference>
<evidence type="ECO:0000259" key="7">
    <source>
        <dbReference type="PROSITE" id="PS51180"/>
    </source>
</evidence>
<dbReference type="EMBL" id="MTSL01000205">
    <property type="protein sequence ID" value="PJF16838.1"/>
    <property type="molecule type" value="Genomic_DNA"/>
</dbReference>
<protein>
    <recommendedName>
        <fullName evidence="5">BRO domain-containing protein 1</fullName>
    </recommendedName>
</protein>
<dbReference type="Gene3D" id="1.25.40.280">
    <property type="entry name" value="alix/aip1 like domains"/>
    <property type="match status" value="1"/>
</dbReference>
<evidence type="ECO:0000256" key="6">
    <source>
        <dbReference type="SAM" id="MobiDB-lite"/>
    </source>
</evidence>
<accession>A0A2H9TGD6</accession>
<dbReference type="SMART" id="SM01041">
    <property type="entry name" value="BRO1"/>
    <property type="match status" value="1"/>
</dbReference>
<proteinExistence type="predicted"/>
<dbReference type="PANTHER" id="PTHR23030:SF30">
    <property type="entry name" value="TYROSINE-PROTEIN PHOSPHATASE NON-RECEPTOR TYPE 23"/>
    <property type="match status" value="1"/>
</dbReference>
<dbReference type="GO" id="GO:0005768">
    <property type="term" value="C:endosome"/>
    <property type="evidence" value="ECO:0007669"/>
    <property type="project" value="UniProtKB-SubCell"/>
</dbReference>
<dbReference type="InterPro" id="IPR004328">
    <property type="entry name" value="BRO1_dom"/>
</dbReference>
<dbReference type="AlphaFoldDB" id="A0A2H9TGD6"/>
<dbReference type="Pfam" id="PF03097">
    <property type="entry name" value="BRO1"/>
    <property type="match status" value="1"/>
</dbReference>